<feature type="compositionally biased region" description="Polar residues" evidence="1">
    <location>
        <begin position="298"/>
        <end position="324"/>
    </location>
</feature>
<dbReference type="EMBL" id="AHKC01009793">
    <property type="protein sequence ID" value="EKF32517.1"/>
    <property type="molecule type" value="Genomic_DNA"/>
</dbReference>
<protein>
    <recommendedName>
        <fullName evidence="2">FCP1 homology domain-containing protein</fullName>
    </recommendedName>
</protein>
<accession>K2NU77</accession>
<feature type="region of interest" description="Disordered" evidence="1">
    <location>
        <begin position="1"/>
        <end position="181"/>
    </location>
</feature>
<evidence type="ECO:0000313" key="4">
    <source>
        <dbReference type="Proteomes" id="UP000007350"/>
    </source>
</evidence>
<reference evidence="3 4" key="1">
    <citation type="journal article" date="2012" name="BMC Genomics">
        <title>Comparative genomic analysis of human infective Trypanosoma cruzi lineages with the bat-restricted subspecies T. cruzi marinkellei.</title>
        <authorList>
            <person name="Franzen O."/>
            <person name="Talavera-Lopez C."/>
            <person name="Ochaya S."/>
            <person name="Butler C.E."/>
            <person name="Messenger L.A."/>
            <person name="Lewis M.D."/>
            <person name="Llewellyn M.S."/>
            <person name="Marinkelle C.J."/>
            <person name="Tyler K.M."/>
            <person name="Miles M.A."/>
            <person name="Andersson B."/>
        </authorList>
    </citation>
    <scope>NUCLEOTIDE SEQUENCE [LARGE SCALE GENOMIC DNA]</scope>
    <source>
        <strain evidence="3 4">B7</strain>
    </source>
</reference>
<name>K2NU77_TRYCR</name>
<dbReference type="PANTHER" id="PTHR12210">
    <property type="entry name" value="DULLARD PROTEIN PHOSPHATASE"/>
    <property type="match status" value="1"/>
</dbReference>
<dbReference type="Proteomes" id="UP000007350">
    <property type="component" value="Unassembled WGS sequence"/>
</dbReference>
<dbReference type="CDD" id="cd07521">
    <property type="entry name" value="HAD_FCP1-like"/>
    <property type="match status" value="1"/>
</dbReference>
<dbReference type="InterPro" id="IPR050365">
    <property type="entry name" value="TIM50"/>
</dbReference>
<feature type="region of interest" description="Disordered" evidence="1">
    <location>
        <begin position="267"/>
        <end position="333"/>
    </location>
</feature>
<dbReference type="InterPro" id="IPR004274">
    <property type="entry name" value="FCP1_dom"/>
</dbReference>
<feature type="domain" description="FCP1 homology" evidence="2">
    <location>
        <begin position="368"/>
        <end position="560"/>
    </location>
</feature>
<comment type="caution">
    <text evidence="3">The sequence shown here is derived from an EMBL/GenBank/DDBJ whole genome shotgun (WGS) entry which is preliminary data.</text>
</comment>
<evidence type="ECO:0000313" key="3">
    <source>
        <dbReference type="EMBL" id="EKF32517.1"/>
    </source>
</evidence>
<dbReference type="AlphaFoldDB" id="K2NU77"/>
<gene>
    <name evidence="3" type="ORF">MOQ_003630</name>
</gene>
<evidence type="ECO:0000259" key="2">
    <source>
        <dbReference type="PROSITE" id="PS50969"/>
    </source>
</evidence>
<feature type="compositionally biased region" description="Basic and acidic residues" evidence="1">
    <location>
        <begin position="283"/>
        <end position="296"/>
    </location>
</feature>
<sequence length="734" mass="79521">MTRVGAGARNLDETCRKKRQDKLTSSQKKDAATAVVKEAPDGEGPFLPHNTPEEGGRELLSSVSRPAVNLVDVVAEEDSLTPPTATRDAVDGGCKGSKGGKKGKTTAMKSDDAGKKKVLSGTSPKKGKAKQRSKASKTKPGKAERGGGSSDPNLRKGKDEADNNNNNNIDDHALSSRQQIPEMNSISVKVNLVEHDISELQIEMTSRRNGASSSRLNPSRDLSGFNDCLEGMTSCDVISNNNSHKNGLSNNSNEIFLSLKEQDTPEKPLSVRYSVMPPMTIPREGRKEHTQQKDGASKNASVHTSRAPSAPSVSLASGNSSGADTNGEKFARRSAHSSLEEALDGLLPKNILYPTRQLLTRSLASAAEKERTATIVFDLDETLCNNRQHGPAILRPGAAEMLKQLRALYPHPVMHKGETPMEPTGKNASTKVMEGGKKNSTQNCSPEATETPTDDGVMLRLEIIIWTASVEVVARPVIARLDPDGTILDDVIYRDVRWYRDGGYTKDLRRIGRHLERNVIVENAPSCVSMNRRNAILVNDFVSNPADRQLVIVRAILQEWLYNVNALLVHWHFQKLKQKRQNMIEDGGESPEPDKPMIAPLTRGGSAHSSVSKSKGELSLVSSSHGGGNLLQELEQKASAIHFLTHHPFLSPGTRYVKPSVWKKAARYLHGCAGSTTATANPVMAMPAAMAGEIGGGRGLQELPATTPARPVVSAKPRGHRSFVDMARGPREVR</sequence>
<dbReference type="SMART" id="SM00577">
    <property type="entry name" value="CPDc"/>
    <property type="match status" value="1"/>
</dbReference>
<feature type="compositionally biased region" description="Polar residues" evidence="1">
    <location>
        <begin position="438"/>
        <end position="451"/>
    </location>
</feature>
<keyword evidence="4" id="KW-1185">Reference proteome</keyword>
<dbReference type="InterPro" id="IPR036412">
    <property type="entry name" value="HAD-like_sf"/>
</dbReference>
<proteinExistence type="predicted"/>
<dbReference type="OrthoDB" id="277011at2759"/>
<feature type="region of interest" description="Disordered" evidence="1">
    <location>
        <begin position="415"/>
        <end position="453"/>
    </location>
</feature>
<dbReference type="Pfam" id="PF03031">
    <property type="entry name" value="NIF"/>
    <property type="match status" value="1"/>
</dbReference>
<dbReference type="Gene3D" id="3.40.50.1000">
    <property type="entry name" value="HAD superfamily/HAD-like"/>
    <property type="match status" value="1"/>
</dbReference>
<dbReference type="SUPFAM" id="SSF56784">
    <property type="entry name" value="HAD-like"/>
    <property type="match status" value="2"/>
</dbReference>
<feature type="compositionally biased region" description="Basic residues" evidence="1">
    <location>
        <begin position="125"/>
        <end position="140"/>
    </location>
</feature>
<dbReference type="InterPro" id="IPR023214">
    <property type="entry name" value="HAD_sf"/>
</dbReference>
<organism evidence="3 4">
    <name type="scientific">Trypanosoma cruzi marinkellei</name>
    <dbReference type="NCBI Taxonomy" id="85056"/>
    <lineage>
        <taxon>Eukaryota</taxon>
        <taxon>Discoba</taxon>
        <taxon>Euglenozoa</taxon>
        <taxon>Kinetoplastea</taxon>
        <taxon>Metakinetoplastina</taxon>
        <taxon>Trypanosomatida</taxon>
        <taxon>Trypanosomatidae</taxon>
        <taxon>Trypanosoma</taxon>
        <taxon>Schizotrypanum</taxon>
    </lineage>
</organism>
<dbReference type="PROSITE" id="PS50969">
    <property type="entry name" value="FCP1"/>
    <property type="match status" value="1"/>
</dbReference>
<evidence type="ECO:0000256" key="1">
    <source>
        <dbReference type="SAM" id="MobiDB-lite"/>
    </source>
</evidence>